<evidence type="ECO:0000313" key="5">
    <source>
        <dbReference type="Proteomes" id="UP001497525"/>
    </source>
</evidence>
<organism evidence="4 5">
    <name type="scientific">Calicophoron daubneyi</name>
    <name type="common">Rumen fluke</name>
    <name type="synonym">Paramphistomum daubneyi</name>
    <dbReference type="NCBI Taxonomy" id="300641"/>
    <lineage>
        <taxon>Eukaryota</taxon>
        <taxon>Metazoa</taxon>
        <taxon>Spiralia</taxon>
        <taxon>Lophotrochozoa</taxon>
        <taxon>Platyhelminthes</taxon>
        <taxon>Trematoda</taxon>
        <taxon>Digenea</taxon>
        <taxon>Plagiorchiida</taxon>
        <taxon>Pronocephalata</taxon>
        <taxon>Paramphistomoidea</taxon>
        <taxon>Paramphistomidae</taxon>
        <taxon>Calicophoron</taxon>
    </lineage>
</organism>
<proteinExistence type="predicted"/>
<dbReference type="CDD" id="cd12876">
    <property type="entry name" value="SPRY_SOCS3"/>
    <property type="match status" value="1"/>
</dbReference>
<keyword evidence="1" id="KW-0833">Ubl conjugation pathway</keyword>
<feature type="domain" description="B30.2/SPRY" evidence="3">
    <location>
        <begin position="20"/>
        <end position="212"/>
    </location>
</feature>
<dbReference type="InterPro" id="IPR043136">
    <property type="entry name" value="B30.2/SPRY_sf"/>
</dbReference>
<dbReference type="InterPro" id="IPR035754">
    <property type="entry name" value="SPRY_SPSB3"/>
</dbReference>
<feature type="region of interest" description="Disordered" evidence="2">
    <location>
        <begin position="351"/>
        <end position="370"/>
    </location>
</feature>
<reference evidence="4" key="1">
    <citation type="submission" date="2024-06" db="EMBL/GenBank/DDBJ databases">
        <authorList>
            <person name="Liu X."/>
            <person name="Lenzi L."/>
            <person name="Haldenby T S."/>
            <person name="Uol C."/>
        </authorList>
    </citation>
    <scope>NUCLEOTIDE SEQUENCE</scope>
</reference>
<evidence type="ECO:0000256" key="2">
    <source>
        <dbReference type="SAM" id="MobiDB-lite"/>
    </source>
</evidence>
<dbReference type="Gene3D" id="2.60.120.920">
    <property type="match status" value="1"/>
</dbReference>
<sequence>MSTVVEFCAHCDRDHQDELFEPHWILNCHCHEEKNPILEWRWHPPDGPANSFRLSESDSVITFHPLESRGTVIVRGTKILSNGIHFWELKAISPLYGTDVMIGVGLTNTNMSRFANDFCSALGLSTTTWGLSYRGNLMHAGVETAVPSAAFKRGAIVGCLLNLWYRTLQFYLDGRLIREACFNDLPPGSYYPMVCSTALRSGFRLIRAESYPISLQILCCHALCNSATKQNSFNVVANSNIPGLLKEIFQTKLPWSLYLGTATEEEPTQLTSIFRPSSHAVLTSNTRGVAYLPLNQDESDNSGECDPFLWTTFSDDESRVSSSGSLCLLDQLDSELEDTSPFNDMYRLDMHNTESSNSDDMVDGYGSYHT</sequence>
<dbReference type="InterPro" id="IPR003877">
    <property type="entry name" value="SPRY_dom"/>
</dbReference>
<dbReference type="GO" id="GO:0043161">
    <property type="term" value="P:proteasome-mediated ubiquitin-dependent protein catabolic process"/>
    <property type="evidence" value="ECO:0007669"/>
    <property type="project" value="TreeGrafter"/>
</dbReference>
<dbReference type="PROSITE" id="PS50188">
    <property type="entry name" value="B302_SPRY"/>
    <property type="match status" value="1"/>
</dbReference>
<dbReference type="InterPro" id="IPR013320">
    <property type="entry name" value="ConA-like_dom_sf"/>
</dbReference>
<dbReference type="GO" id="GO:0019005">
    <property type="term" value="C:SCF ubiquitin ligase complex"/>
    <property type="evidence" value="ECO:0007669"/>
    <property type="project" value="TreeGrafter"/>
</dbReference>
<comment type="caution">
    <text evidence="4">The sequence shown here is derived from an EMBL/GenBank/DDBJ whole genome shotgun (WGS) entry which is preliminary data.</text>
</comment>
<dbReference type="PANTHER" id="PTHR12245">
    <property type="entry name" value="SPRY DOMAIN CONTAINING SOCS BOX PROTEIN"/>
    <property type="match status" value="1"/>
</dbReference>
<evidence type="ECO:0000256" key="1">
    <source>
        <dbReference type="ARBA" id="ARBA00022786"/>
    </source>
</evidence>
<evidence type="ECO:0000259" key="3">
    <source>
        <dbReference type="PROSITE" id="PS50188"/>
    </source>
</evidence>
<dbReference type="InterPro" id="IPR001870">
    <property type="entry name" value="B30.2/SPRY"/>
</dbReference>
<dbReference type="EMBL" id="CAXLJL010000123">
    <property type="protein sequence ID" value="CAL5132276.1"/>
    <property type="molecule type" value="Genomic_DNA"/>
</dbReference>
<dbReference type="SUPFAM" id="SSF49899">
    <property type="entry name" value="Concanavalin A-like lectins/glucanases"/>
    <property type="match status" value="1"/>
</dbReference>
<dbReference type="PANTHER" id="PTHR12245:SF5">
    <property type="entry name" value="SPRY DOMAIN-CONTAINING SOCS BOX PROTEIN 3"/>
    <property type="match status" value="1"/>
</dbReference>
<gene>
    <name evidence="4" type="ORF">CDAUBV1_LOCUS5115</name>
</gene>
<dbReference type="InterPro" id="IPR050672">
    <property type="entry name" value="FBXO45-Fsn/SPSB_families"/>
</dbReference>
<protein>
    <recommendedName>
        <fullName evidence="3">B30.2/SPRY domain-containing protein</fullName>
    </recommendedName>
</protein>
<name>A0AAV2T5V1_CALDB</name>
<dbReference type="Pfam" id="PF00622">
    <property type="entry name" value="SPRY"/>
    <property type="match status" value="1"/>
</dbReference>
<dbReference type="AlphaFoldDB" id="A0AAV2T5V1"/>
<evidence type="ECO:0000313" key="4">
    <source>
        <dbReference type="EMBL" id="CAL5132276.1"/>
    </source>
</evidence>
<accession>A0AAV2T5V1</accession>
<dbReference type="Proteomes" id="UP001497525">
    <property type="component" value="Unassembled WGS sequence"/>
</dbReference>